<name>A0AAV1YVG7_9ARAC</name>
<reference evidence="1 2" key="1">
    <citation type="submission" date="2024-04" db="EMBL/GenBank/DDBJ databases">
        <authorList>
            <person name="Rising A."/>
            <person name="Reimegard J."/>
            <person name="Sonavane S."/>
            <person name="Akerstrom W."/>
            <person name="Nylinder S."/>
            <person name="Hedman E."/>
            <person name="Kallberg Y."/>
        </authorList>
    </citation>
    <scope>NUCLEOTIDE SEQUENCE [LARGE SCALE GENOMIC DNA]</scope>
</reference>
<sequence length="42" mass="5315">MKFHIQFHLKHKLLRIRFWWISLNRSPDKWCCYSVFFSPNFG</sequence>
<evidence type="ECO:0000313" key="2">
    <source>
        <dbReference type="Proteomes" id="UP001497382"/>
    </source>
</evidence>
<gene>
    <name evidence="1" type="ORF">LARSCL_LOCUS1165</name>
</gene>
<accession>A0AAV1YVG7</accession>
<dbReference type="AlphaFoldDB" id="A0AAV1YVG7"/>
<organism evidence="1 2">
    <name type="scientific">Larinioides sclopetarius</name>
    <dbReference type="NCBI Taxonomy" id="280406"/>
    <lineage>
        <taxon>Eukaryota</taxon>
        <taxon>Metazoa</taxon>
        <taxon>Ecdysozoa</taxon>
        <taxon>Arthropoda</taxon>
        <taxon>Chelicerata</taxon>
        <taxon>Arachnida</taxon>
        <taxon>Araneae</taxon>
        <taxon>Araneomorphae</taxon>
        <taxon>Entelegynae</taxon>
        <taxon>Araneoidea</taxon>
        <taxon>Araneidae</taxon>
        <taxon>Larinioides</taxon>
    </lineage>
</organism>
<proteinExistence type="predicted"/>
<keyword evidence="2" id="KW-1185">Reference proteome</keyword>
<evidence type="ECO:0000313" key="1">
    <source>
        <dbReference type="EMBL" id="CAL1262731.1"/>
    </source>
</evidence>
<protein>
    <submittedName>
        <fullName evidence="1">Uncharacterized protein</fullName>
    </submittedName>
</protein>
<comment type="caution">
    <text evidence="1">The sequence shown here is derived from an EMBL/GenBank/DDBJ whole genome shotgun (WGS) entry which is preliminary data.</text>
</comment>
<feature type="non-terminal residue" evidence="1">
    <location>
        <position position="42"/>
    </location>
</feature>
<dbReference type="EMBL" id="CAXIEN010000006">
    <property type="protein sequence ID" value="CAL1262731.1"/>
    <property type="molecule type" value="Genomic_DNA"/>
</dbReference>
<dbReference type="Proteomes" id="UP001497382">
    <property type="component" value="Unassembled WGS sequence"/>
</dbReference>